<organism evidence="1 2">
    <name type="scientific">Chondrus crispus</name>
    <name type="common">Carrageen Irish moss</name>
    <name type="synonym">Polymorpha crispa</name>
    <dbReference type="NCBI Taxonomy" id="2769"/>
    <lineage>
        <taxon>Eukaryota</taxon>
        <taxon>Rhodophyta</taxon>
        <taxon>Florideophyceae</taxon>
        <taxon>Rhodymeniophycidae</taxon>
        <taxon>Gigartinales</taxon>
        <taxon>Gigartinaceae</taxon>
        <taxon>Chondrus</taxon>
    </lineage>
</organism>
<name>R7QS78_CHOCR</name>
<gene>
    <name evidence="1" type="ORF">CHC_T00007857001</name>
</gene>
<proteinExistence type="predicted"/>
<accession>R7QS78</accession>
<dbReference type="EMBL" id="HG002355">
    <property type="protein sequence ID" value="CDF41342.1"/>
    <property type="molecule type" value="Genomic_DNA"/>
</dbReference>
<keyword evidence="2" id="KW-1185">Reference proteome</keyword>
<sequence length="133" mass="14361">MVRRWRVLLGVGLVCVRVGLVGRICRCVDGGILLLSRGGGLLVRIGGSGRVVVLDVFECAKDELADLLRGQFAQITRDGAVSVHCSSGRGTLSGVCRPVRGELQLRICCQSERPLLHLQLLNLKERCGARTVV</sequence>
<dbReference type="Proteomes" id="UP000012073">
    <property type="component" value="Unassembled WGS sequence"/>
</dbReference>
<reference evidence="2" key="1">
    <citation type="journal article" date="2013" name="Proc. Natl. Acad. Sci. U.S.A.">
        <title>Genome structure and metabolic features in the red seaweed Chondrus crispus shed light on evolution of the Archaeplastida.</title>
        <authorList>
            <person name="Collen J."/>
            <person name="Porcel B."/>
            <person name="Carre W."/>
            <person name="Ball S.G."/>
            <person name="Chaparro C."/>
            <person name="Tonon T."/>
            <person name="Barbeyron T."/>
            <person name="Michel G."/>
            <person name="Noel B."/>
            <person name="Valentin K."/>
            <person name="Elias M."/>
            <person name="Artiguenave F."/>
            <person name="Arun A."/>
            <person name="Aury J.M."/>
            <person name="Barbosa-Neto J.F."/>
            <person name="Bothwell J.H."/>
            <person name="Bouget F.Y."/>
            <person name="Brillet L."/>
            <person name="Cabello-Hurtado F."/>
            <person name="Capella-Gutierrez S."/>
            <person name="Charrier B."/>
            <person name="Cladiere L."/>
            <person name="Cock J.M."/>
            <person name="Coelho S.M."/>
            <person name="Colleoni C."/>
            <person name="Czjzek M."/>
            <person name="Da Silva C."/>
            <person name="Delage L."/>
            <person name="Denoeud F."/>
            <person name="Deschamps P."/>
            <person name="Dittami S.M."/>
            <person name="Gabaldon T."/>
            <person name="Gachon C.M."/>
            <person name="Groisillier A."/>
            <person name="Herve C."/>
            <person name="Jabbari K."/>
            <person name="Katinka M."/>
            <person name="Kloareg B."/>
            <person name="Kowalczyk N."/>
            <person name="Labadie K."/>
            <person name="Leblanc C."/>
            <person name="Lopez P.J."/>
            <person name="McLachlan D.H."/>
            <person name="Meslet-Cladiere L."/>
            <person name="Moustafa A."/>
            <person name="Nehr Z."/>
            <person name="Nyvall Collen P."/>
            <person name="Panaud O."/>
            <person name="Partensky F."/>
            <person name="Poulain J."/>
            <person name="Rensing S.A."/>
            <person name="Rousvoal S."/>
            <person name="Samson G."/>
            <person name="Symeonidi A."/>
            <person name="Weissenbach J."/>
            <person name="Zambounis A."/>
            <person name="Wincker P."/>
            <person name="Boyen C."/>
        </authorList>
    </citation>
    <scope>NUCLEOTIDE SEQUENCE [LARGE SCALE GENOMIC DNA]</scope>
    <source>
        <strain evidence="2">cv. Stackhouse</strain>
    </source>
</reference>
<evidence type="ECO:0000313" key="1">
    <source>
        <dbReference type="EMBL" id="CDF41342.1"/>
    </source>
</evidence>
<protein>
    <submittedName>
        <fullName evidence="1">Uncharacterized protein</fullName>
    </submittedName>
</protein>
<dbReference type="GeneID" id="17319352"/>
<dbReference type="RefSeq" id="XP_005711636.1">
    <property type="nucleotide sequence ID" value="XM_005711579.1"/>
</dbReference>
<dbReference type="KEGG" id="ccp:CHC_T00007857001"/>
<evidence type="ECO:0000313" key="2">
    <source>
        <dbReference type="Proteomes" id="UP000012073"/>
    </source>
</evidence>
<dbReference type="Gramene" id="CDF41342">
    <property type="protein sequence ID" value="CDF41342"/>
    <property type="gene ID" value="CHC_T00007857001"/>
</dbReference>
<dbReference type="AlphaFoldDB" id="R7QS78"/>